<keyword evidence="1" id="KW-0732">Signal</keyword>
<dbReference type="InterPro" id="IPR036514">
    <property type="entry name" value="SGNH_hydro_sf"/>
</dbReference>
<keyword evidence="3" id="KW-1185">Reference proteome</keyword>
<sequence length="442" mass="46962">MARQSTSRLFSACIVLFAALQWLATGVQVVHAKPPGKNPGPPAGHWVNTWTSMPQLTESANLPPPPFNKTNSVFANSTIRQTIHTSIGGSQFRVRISNVFGTTDLSITQASIALPLSGAAGVSTIQLNTLKALTFSGNASIIIPNGGLVVSDPIDFAVGAQQMVTVSLFLAQGQPSNLVTSHPGSRTTSWFSFGNFVNAEKMTDASLQSVAHWYFLSAFEVWSPVATSAFAIVGDTLPNSSKRWPDLVLAKMQKNAATSNIAVVNQAAGGNRILADGLGPNALGRIDRDVLAQSGTKFAMIFEGVNDIGTAPATVKDQQAVGDRLIQAFKQISTRVHTFGIPLFAATITPFSAPNATIQPYSDPTREATRQRINNFIKTSGIFDAVIDFDAVLKNPAIPSQLNPTFNSGDFLHPNVAGYQAVANAFPLGIFEQFSNGVSGFE</sequence>
<dbReference type="InterPro" id="IPR001087">
    <property type="entry name" value="GDSL"/>
</dbReference>
<dbReference type="Proteomes" id="UP000283269">
    <property type="component" value="Unassembled WGS sequence"/>
</dbReference>
<dbReference type="PANTHER" id="PTHR43784:SF3">
    <property type="entry name" value="GDSL FAMILY LIPASE"/>
    <property type="match status" value="1"/>
</dbReference>
<accession>A0A409VVA1</accession>
<dbReference type="OrthoDB" id="10071171at2759"/>
<evidence type="ECO:0000256" key="1">
    <source>
        <dbReference type="SAM" id="SignalP"/>
    </source>
</evidence>
<dbReference type="SUPFAM" id="SSF52266">
    <property type="entry name" value="SGNH hydrolase"/>
    <property type="match status" value="1"/>
</dbReference>
<protein>
    <submittedName>
        <fullName evidence="2">Uncharacterized protein</fullName>
    </submittedName>
</protein>
<feature type="chain" id="PRO_5019041220" evidence="1">
    <location>
        <begin position="33"/>
        <end position="442"/>
    </location>
</feature>
<dbReference type="GO" id="GO:0016788">
    <property type="term" value="F:hydrolase activity, acting on ester bonds"/>
    <property type="evidence" value="ECO:0007669"/>
    <property type="project" value="InterPro"/>
</dbReference>
<dbReference type="Gene3D" id="3.40.50.1110">
    <property type="entry name" value="SGNH hydrolase"/>
    <property type="match status" value="1"/>
</dbReference>
<dbReference type="EMBL" id="NHYD01003912">
    <property type="protein sequence ID" value="PPQ70170.1"/>
    <property type="molecule type" value="Genomic_DNA"/>
</dbReference>
<feature type="signal peptide" evidence="1">
    <location>
        <begin position="1"/>
        <end position="32"/>
    </location>
</feature>
<organism evidence="2 3">
    <name type="scientific">Psilocybe cyanescens</name>
    <dbReference type="NCBI Taxonomy" id="93625"/>
    <lineage>
        <taxon>Eukaryota</taxon>
        <taxon>Fungi</taxon>
        <taxon>Dikarya</taxon>
        <taxon>Basidiomycota</taxon>
        <taxon>Agaricomycotina</taxon>
        <taxon>Agaricomycetes</taxon>
        <taxon>Agaricomycetidae</taxon>
        <taxon>Agaricales</taxon>
        <taxon>Agaricineae</taxon>
        <taxon>Strophariaceae</taxon>
        <taxon>Psilocybe</taxon>
    </lineage>
</organism>
<dbReference type="Pfam" id="PF00657">
    <property type="entry name" value="Lipase_GDSL"/>
    <property type="match status" value="1"/>
</dbReference>
<dbReference type="CDD" id="cd01830">
    <property type="entry name" value="XynE_like"/>
    <property type="match status" value="1"/>
</dbReference>
<evidence type="ECO:0000313" key="3">
    <source>
        <dbReference type="Proteomes" id="UP000283269"/>
    </source>
</evidence>
<dbReference type="PANTHER" id="PTHR43784">
    <property type="entry name" value="GDSL-LIKE LIPASE/ACYLHYDROLASE, PUTATIVE (AFU_ORTHOLOGUE AFUA_2G00820)-RELATED"/>
    <property type="match status" value="1"/>
</dbReference>
<dbReference type="InParanoid" id="A0A409VVA1"/>
<gene>
    <name evidence="2" type="ORF">CVT25_011767</name>
</gene>
<proteinExistence type="predicted"/>
<evidence type="ECO:0000313" key="2">
    <source>
        <dbReference type="EMBL" id="PPQ70170.1"/>
    </source>
</evidence>
<dbReference type="AlphaFoldDB" id="A0A409VVA1"/>
<reference evidence="2 3" key="1">
    <citation type="journal article" date="2018" name="Evol. Lett.">
        <title>Horizontal gene cluster transfer increased hallucinogenic mushroom diversity.</title>
        <authorList>
            <person name="Reynolds H.T."/>
            <person name="Vijayakumar V."/>
            <person name="Gluck-Thaler E."/>
            <person name="Korotkin H.B."/>
            <person name="Matheny P.B."/>
            <person name="Slot J.C."/>
        </authorList>
    </citation>
    <scope>NUCLEOTIDE SEQUENCE [LARGE SCALE GENOMIC DNA]</scope>
    <source>
        <strain evidence="2 3">2631</strain>
    </source>
</reference>
<comment type="caution">
    <text evidence="2">The sequence shown here is derived from an EMBL/GenBank/DDBJ whole genome shotgun (WGS) entry which is preliminary data.</text>
</comment>
<dbReference type="InterPro" id="IPR053140">
    <property type="entry name" value="GDSL_Rv0518-like"/>
</dbReference>
<name>A0A409VVA1_PSICY</name>
<dbReference type="STRING" id="93625.A0A409VVA1"/>